<evidence type="ECO:0000256" key="2">
    <source>
        <dbReference type="ARBA" id="ARBA00022630"/>
    </source>
</evidence>
<evidence type="ECO:0000256" key="4">
    <source>
        <dbReference type="ARBA" id="ARBA00023004"/>
    </source>
</evidence>
<evidence type="ECO:0000259" key="6">
    <source>
        <dbReference type="PROSITE" id="PS51384"/>
    </source>
</evidence>
<dbReference type="Gene3D" id="2.40.30.10">
    <property type="entry name" value="Translation factors"/>
    <property type="match status" value="1"/>
</dbReference>
<evidence type="ECO:0000259" key="5">
    <source>
        <dbReference type="PROSITE" id="PS51085"/>
    </source>
</evidence>
<dbReference type="InterPro" id="IPR001709">
    <property type="entry name" value="Flavoprot_Pyr_Nucl_cyt_Rdtase"/>
</dbReference>
<organism evidence="7">
    <name type="scientific">Candidatus Moduliflexus flocculans</name>
    <dbReference type="NCBI Taxonomy" id="1499966"/>
    <lineage>
        <taxon>Bacteria</taxon>
        <taxon>Candidatus Moduliflexota</taxon>
        <taxon>Candidatus Moduliflexia</taxon>
        <taxon>Candidatus Moduliflexales</taxon>
        <taxon>Candidatus Moduliflexaceae</taxon>
    </lineage>
</organism>
<dbReference type="HOGENOM" id="CLU_003827_7_2_0"/>
<dbReference type="InterPro" id="IPR001041">
    <property type="entry name" value="2Fe-2S_ferredoxin-type"/>
</dbReference>
<protein>
    <submittedName>
        <fullName evidence="7">Na+-transporting NADH:ubiquinone oxidoreductase, subunit NqrF</fullName>
    </submittedName>
</protein>
<dbReference type="InterPro" id="IPR001433">
    <property type="entry name" value="OxRdtase_FAD/NAD-bd"/>
</dbReference>
<dbReference type="SUPFAM" id="SSF52343">
    <property type="entry name" value="Ferredoxin reductase-like, C-terminal NADP-linked domain"/>
    <property type="match status" value="1"/>
</dbReference>
<dbReference type="PANTHER" id="PTHR43644">
    <property type="entry name" value="NA(+)-TRANSLOCATING NADH-QUINONE REDUCTASE SUBUNIT"/>
    <property type="match status" value="1"/>
</dbReference>
<dbReference type="GO" id="GO:0016491">
    <property type="term" value="F:oxidoreductase activity"/>
    <property type="evidence" value="ECO:0007669"/>
    <property type="project" value="InterPro"/>
</dbReference>
<keyword evidence="7" id="KW-0830">Ubiquinone</keyword>
<gene>
    <name evidence="7" type="ORF">U14_02022</name>
</gene>
<dbReference type="InterPro" id="IPR017938">
    <property type="entry name" value="Riboflavin_synthase-like_b-brl"/>
</dbReference>
<accession>A0A0S6VTD8</accession>
<proteinExistence type="predicted"/>
<dbReference type="InterPro" id="IPR017927">
    <property type="entry name" value="FAD-bd_FR_type"/>
</dbReference>
<evidence type="ECO:0000313" key="7">
    <source>
        <dbReference type="EMBL" id="GAK50781.1"/>
    </source>
</evidence>
<name>A0A0S6VTD8_9BACT</name>
<dbReference type="Pfam" id="PF00970">
    <property type="entry name" value="FAD_binding_6"/>
    <property type="match status" value="1"/>
</dbReference>
<dbReference type="PRINTS" id="PR00410">
    <property type="entry name" value="PHEHYDRXLASE"/>
</dbReference>
<dbReference type="PROSITE" id="PS51384">
    <property type="entry name" value="FAD_FR"/>
    <property type="match status" value="1"/>
</dbReference>
<dbReference type="STRING" id="1499966.U14_02022"/>
<dbReference type="Proteomes" id="UP000030700">
    <property type="component" value="Unassembled WGS sequence"/>
</dbReference>
<evidence type="ECO:0000313" key="8">
    <source>
        <dbReference type="Proteomes" id="UP000030700"/>
    </source>
</evidence>
<dbReference type="SUPFAM" id="SSF54292">
    <property type="entry name" value="2Fe-2S ferredoxin-like"/>
    <property type="match status" value="1"/>
</dbReference>
<dbReference type="Pfam" id="PF00111">
    <property type="entry name" value="Fer2"/>
    <property type="match status" value="1"/>
</dbReference>
<keyword evidence="4" id="KW-0408">Iron</keyword>
<dbReference type="InterPro" id="IPR039261">
    <property type="entry name" value="FNR_nucleotide-bd"/>
</dbReference>
<evidence type="ECO:0000256" key="3">
    <source>
        <dbReference type="ARBA" id="ARBA00022827"/>
    </source>
</evidence>
<dbReference type="InterPro" id="IPR008333">
    <property type="entry name" value="Cbr1-like_FAD-bd_dom"/>
</dbReference>
<feature type="domain" description="2Fe-2S ferredoxin-type" evidence="5">
    <location>
        <begin position="31"/>
        <end position="124"/>
    </location>
</feature>
<dbReference type="Pfam" id="PF00175">
    <property type="entry name" value="NAD_binding_1"/>
    <property type="match status" value="1"/>
</dbReference>
<dbReference type="AlphaFoldDB" id="A0A0S6VTD8"/>
<reference evidence="7" key="1">
    <citation type="journal article" date="2015" name="PeerJ">
        <title>First genomic representation of candidate bacterial phylum KSB3 points to enhanced environmental sensing as a trigger of wastewater bulking.</title>
        <authorList>
            <person name="Sekiguchi Y."/>
            <person name="Ohashi A."/>
            <person name="Parks D.H."/>
            <person name="Yamauchi T."/>
            <person name="Tyson G.W."/>
            <person name="Hugenholtz P."/>
        </authorList>
    </citation>
    <scope>NUCLEOTIDE SEQUENCE [LARGE SCALE GENOMIC DNA]</scope>
</reference>
<keyword evidence="3" id="KW-0274">FAD</keyword>
<dbReference type="PROSITE" id="PS51085">
    <property type="entry name" value="2FE2S_FER_2"/>
    <property type="match status" value="1"/>
</dbReference>
<dbReference type="PRINTS" id="PR00371">
    <property type="entry name" value="FPNCR"/>
</dbReference>
<dbReference type="EMBL" id="DF820456">
    <property type="protein sequence ID" value="GAK50781.1"/>
    <property type="molecule type" value="Genomic_DNA"/>
</dbReference>
<dbReference type="CDD" id="cd00207">
    <property type="entry name" value="fer2"/>
    <property type="match status" value="1"/>
</dbReference>
<dbReference type="Gene3D" id="3.10.20.30">
    <property type="match status" value="1"/>
</dbReference>
<dbReference type="Gene3D" id="3.40.50.80">
    <property type="entry name" value="Nucleotide-binding domain of ferredoxin-NADP reductase (FNR) module"/>
    <property type="match status" value="1"/>
</dbReference>
<dbReference type="PANTHER" id="PTHR43644:SF1">
    <property type="entry name" value="NAD(P)H-FLAVIN REDUCTASE"/>
    <property type="match status" value="1"/>
</dbReference>
<dbReference type="GO" id="GO:0051536">
    <property type="term" value="F:iron-sulfur cluster binding"/>
    <property type="evidence" value="ECO:0007669"/>
    <property type="project" value="InterPro"/>
</dbReference>
<keyword evidence="8" id="KW-1185">Reference proteome</keyword>
<sequence>MIVKAVFSVTALSGVLAGLLVIADKYLADYGECKIDINDGSKTLKVKGGSSLLSSLAREKIFLPSACGGRGTCGYCKCKVTDGVGPLLPTELPLLDEAEKAKQIRVGCQVKVKKDIKIVIPEELFYIKEFQAEVEKLEDLTYDIKLLRMKLLDPTEITFKAGQYAQLYTKPYGKVKDVVSRAYSMASPPSTKNYIDLMVRLVPEGICTTWVHQHLNVGEKVKVVAPVGDFYVREGEGEMIMVAGGSGMAPLASMLNDIAEHPVNRPITYFFGAVTKRDLFYLDEMRELEQRIPNFRFVPALSKPAPEDEWQGETGLITAPLENHLKGRDTSKVQAYMCGSPGMINACVNVLTKNGVDRKNIFFDPFA</sequence>
<evidence type="ECO:0000256" key="1">
    <source>
        <dbReference type="ARBA" id="ARBA00022448"/>
    </source>
</evidence>
<keyword evidence="2" id="KW-0285">Flavoprotein</keyword>
<dbReference type="InterPro" id="IPR036010">
    <property type="entry name" value="2Fe-2S_ferredoxin-like_sf"/>
</dbReference>
<dbReference type="SUPFAM" id="SSF63380">
    <property type="entry name" value="Riboflavin synthase domain-like"/>
    <property type="match status" value="1"/>
</dbReference>
<dbReference type="InterPro" id="IPR012675">
    <property type="entry name" value="Beta-grasp_dom_sf"/>
</dbReference>
<keyword evidence="1" id="KW-0813">Transport</keyword>
<feature type="domain" description="FAD-binding FR-type" evidence="6">
    <location>
        <begin position="127"/>
        <end position="233"/>
    </location>
</feature>